<reference evidence="3 4" key="1">
    <citation type="submission" date="2016-10" db="EMBL/GenBank/DDBJ databases">
        <authorList>
            <person name="de Groot N.N."/>
        </authorList>
    </citation>
    <scope>NUCLEOTIDE SEQUENCE [LARGE SCALE GENOMIC DNA]</scope>
    <source>
        <strain evidence="3 4">OK461</strain>
    </source>
</reference>
<dbReference type="GO" id="GO:0016887">
    <property type="term" value="F:ATP hydrolysis activity"/>
    <property type="evidence" value="ECO:0007669"/>
    <property type="project" value="InterPro"/>
</dbReference>
<sequence>MAATSPNSAVSSSDFVLPDEPPDRETAEGWAQWRRSRRSFVAAPLLDLRTYRALSPRDKAFHDLHRRATHANLPMLETPMSASVSRLLHSRMQTNSLNAGPSTRPGVMINGGGNQGKTETTAEAAASFEEMWLHLRQRCDPEPLPGVRDLRCTVAYVQTPVKATPKATCESILDFFGDHISRSATLTQLIRQVRTSLRDHRTRVLILDDITRLKMHRIDDQDTLDLLRSLMSMRVTLILVGVGIPKSGLLRGAQRDATGQWAFEPYALDADWAGDETTQTERRFDLADLEPFRYGTPEDIAHFVTHLAGLEGQLRLFNARPGMLTEGIMPEYIYRRTGGVVGYIERLIGDGAALAMDTGTEEINEGVLDRVLIRTDGPRRDAASGEEGEVPPQPASVKGKRKPRNKVLDDPGVPASSTAVT</sequence>
<dbReference type="EMBL" id="FONR01000044">
    <property type="protein sequence ID" value="SFH10011.1"/>
    <property type="molecule type" value="Genomic_DNA"/>
</dbReference>
<proteinExistence type="predicted"/>
<dbReference type="Pfam" id="PF13401">
    <property type="entry name" value="AAA_22"/>
    <property type="match status" value="1"/>
</dbReference>
<evidence type="ECO:0000259" key="2">
    <source>
        <dbReference type="Pfam" id="PF13401"/>
    </source>
</evidence>
<feature type="region of interest" description="Disordered" evidence="1">
    <location>
        <begin position="378"/>
        <end position="421"/>
    </location>
</feature>
<dbReference type="InterPro" id="IPR049945">
    <property type="entry name" value="AAA_22"/>
</dbReference>
<dbReference type="SUPFAM" id="SSF52540">
    <property type="entry name" value="P-loop containing nucleoside triphosphate hydrolases"/>
    <property type="match status" value="1"/>
</dbReference>
<feature type="compositionally biased region" description="Polar residues" evidence="1">
    <location>
        <begin position="1"/>
        <end position="14"/>
    </location>
</feature>
<accession>A0A1I2XDD0</accession>
<feature type="region of interest" description="Disordered" evidence="1">
    <location>
        <begin position="1"/>
        <end position="29"/>
    </location>
</feature>
<evidence type="ECO:0000313" key="4">
    <source>
        <dbReference type="Proteomes" id="UP000181942"/>
    </source>
</evidence>
<gene>
    <name evidence="3" type="ORF">SAMN02787118_14419</name>
</gene>
<dbReference type="AlphaFoldDB" id="A0A1I2XDD0"/>
<dbReference type="Gene3D" id="3.40.50.300">
    <property type="entry name" value="P-loop containing nucleotide triphosphate hydrolases"/>
    <property type="match status" value="1"/>
</dbReference>
<evidence type="ECO:0000256" key="1">
    <source>
        <dbReference type="SAM" id="MobiDB-lite"/>
    </source>
</evidence>
<protein>
    <submittedName>
        <fullName evidence="3">AAA domain-containing protein</fullName>
    </submittedName>
</protein>
<organism evidence="3 4">
    <name type="scientific">Streptomyces mirabilis</name>
    <dbReference type="NCBI Taxonomy" id="68239"/>
    <lineage>
        <taxon>Bacteria</taxon>
        <taxon>Bacillati</taxon>
        <taxon>Actinomycetota</taxon>
        <taxon>Actinomycetes</taxon>
        <taxon>Kitasatosporales</taxon>
        <taxon>Streptomycetaceae</taxon>
        <taxon>Streptomyces</taxon>
    </lineage>
</organism>
<feature type="domain" description="ORC1/DEAH AAA+ ATPase" evidence="2">
    <location>
        <begin position="115"/>
        <end position="241"/>
    </location>
</feature>
<name>A0A1I2XDD0_9ACTN</name>
<dbReference type="Proteomes" id="UP000181942">
    <property type="component" value="Unassembled WGS sequence"/>
</dbReference>
<evidence type="ECO:0000313" key="3">
    <source>
        <dbReference type="EMBL" id="SFH10011.1"/>
    </source>
</evidence>
<dbReference type="InterPro" id="IPR027417">
    <property type="entry name" value="P-loop_NTPase"/>
</dbReference>